<evidence type="ECO:0000313" key="4">
    <source>
        <dbReference type="Proteomes" id="UP000181790"/>
    </source>
</evidence>
<organism evidence="3 4">
    <name type="scientific">Arsenicibacter rosenii</name>
    <dbReference type="NCBI Taxonomy" id="1750698"/>
    <lineage>
        <taxon>Bacteria</taxon>
        <taxon>Pseudomonadati</taxon>
        <taxon>Bacteroidota</taxon>
        <taxon>Cytophagia</taxon>
        <taxon>Cytophagales</taxon>
        <taxon>Spirosomataceae</taxon>
        <taxon>Arsenicibacter</taxon>
    </lineage>
</organism>
<accession>A0A1S2VP35</accession>
<name>A0A1S2VP35_9BACT</name>
<dbReference type="InterPro" id="IPR045659">
    <property type="entry name" value="LptD_2"/>
</dbReference>
<dbReference type="AlphaFoldDB" id="A0A1S2VP35"/>
<feature type="domain" description="LPS-assembly protein LptD central" evidence="2">
    <location>
        <begin position="224"/>
        <end position="758"/>
    </location>
</feature>
<dbReference type="PANTHER" id="PTHR30189">
    <property type="entry name" value="LPS-ASSEMBLY PROTEIN"/>
    <property type="match status" value="1"/>
</dbReference>
<dbReference type="OrthoDB" id="9802320at2"/>
<protein>
    <submittedName>
        <fullName evidence="3">Organic solvent tolerance protein OstA</fullName>
    </submittedName>
</protein>
<dbReference type="EMBL" id="MORL01000002">
    <property type="protein sequence ID" value="OIN60523.1"/>
    <property type="molecule type" value="Genomic_DNA"/>
</dbReference>
<sequence>MLIGLVLLFQVTQAQTVPQQPAKGGLPAPPTPAQTVPDKPTGSPGVIRALSGRDSSAVAGRDTLRQDSLKTDDSFRTTVTYSSRDSTIYSANGQIMELYGDAKVTYGDIALNADYIRLNYTTNEVYAKGRYDSTSRKMVGLPVFKDGADQYDTKEIRYNFRTKKGKIQGVVTQQGEGNIRGKDVKKDADDNMYIRGAIYTTCNLATPHFHINATKLKVVHNKQVIAGPFNLVVNQIPLPIGLPFGFFPFPKKKDNGVSGILMPQYGEEPNGRGYYLRDGGYYWAVNEHLGLQFRGQIYSKGSWGLGTTAAYNKRYYYSGGFDLRYARNRSGDRVDTTQSPRNDFSITWSHSPVPRGRGTFSANVNVTSNSYNSTNSYDVQRYTSNVAGSSVQYNRTFGQYVRSGASFRVNQQFGQINPVTFRKENGKTDISTDFNLGVNQISPFALNGGSGRWYESFRVGFDFRGQATINNTRRTQVDTTGLGFTVIPPDGVILKSRAEYIADSIARAQAIRDGQVVTDPNIFAFSWGNRETIWRNGTIQSSYSIPISLPNVKLFKYINLTPGFSLAGDLYTKKLNYTYIPSQKGVRIDTLKGLFPTYNFAVNASMNTRVYGTFFFKGKRLQAIRHTLAPSIAFSYVPDFSNPSFGMFQELPEELGLPSYKRRISRFRGLGGSAGSATSGQSAFISFGFVNQLEMKVRSRSDSAGSEFKKIPIFDNISMTGSYNMLAAEYKLSNINLSANTQIFKNISFNFSATFDPYSYVEVPTSSTASTSGVRNFVRVNRYAVSEGQGLAHLQSAQIFLSGRLAPPGADKSKRPVPGASDATMRAINTNPDLYVDFNIPWSLNASYSFGVSNYPGAPSAIIQTLNLTGDFSLTPKWKFTFSTGFDFQAKRPSLTTVGATRDLHCWDMSFNWTPFAGSAQRVSNYSFELRARSSILQELKLSRRRSFYDRGGF</sequence>
<dbReference type="GO" id="GO:0009279">
    <property type="term" value="C:cell outer membrane"/>
    <property type="evidence" value="ECO:0007669"/>
    <property type="project" value="TreeGrafter"/>
</dbReference>
<proteinExistence type="predicted"/>
<dbReference type="Pfam" id="PF19838">
    <property type="entry name" value="LptD_2"/>
    <property type="match status" value="1"/>
</dbReference>
<reference evidence="3 4" key="1">
    <citation type="submission" date="2016-10" db="EMBL/GenBank/DDBJ databases">
        <title>Arsenicibacter rosenii gen. nov., sp. nov., an efficient arsenic-methylating bacterium isolated from an arsenic-contaminated paddy soil.</title>
        <authorList>
            <person name="Huang K."/>
        </authorList>
    </citation>
    <scope>NUCLEOTIDE SEQUENCE [LARGE SCALE GENOMIC DNA]</scope>
    <source>
        <strain evidence="3 4">SM-1</strain>
    </source>
</reference>
<dbReference type="Proteomes" id="UP000181790">
    <property type="component" value="Unassembled WGS sequence"/>
</dbReference>
<dbReference type="GO" id="GO:1990351">
    <property type="term" value="C:transporter complex"/>
    <property type="evidence" value="ECO:0007669"/>
    <property type="project" value="TreeGrafter"/>
</dbReference>
<gene>
    <name evidence="3" type="ORF">BLX24_05285</name>
</gene>
<evidence type="ECO:0000256" key="1">
    <source>
        <dbReference type="SAM" id="MobiDB-lite"/>
    </source>
</evidence>
<comment type="caution">
    <text evidence="3">The sequence shown here is derived from an EMBL/GenBank/DDBJ whole genome shotgun (WGS) entry which is preliminary data.</text>
</comment>
<dbReference type="InterPro" id="IPR050218">
    <property type="entry name" value="LptD"/>
</dbReference>
<feature type="region of interest" description="Disordered" evidence="1">
    <location>
        <begin position="18"/>
        <end position="45"/>
    </location>
</feature>
<evidence type="ECO:0000313" key="3">
    <source>
        <dbReference type="EMBL" id="OIN60523.1"/>
    </source>
</evidence>
<dbReference type="PANTHER" id="PTHR30189:SF1">
    <property type="entry name" value="LPS-ASSEMBLY PROTEIN LPTD"/>
    <property type="match status" value="1"/>
</dbReference>
<evidence type="ECO:0000259" key="2">
    <source>
        <dbReference type="Pfam" id="PF19838"/>
    </source>
</evidence>
<keyword evidence="4" id="KW-1185">Reference proteome</keyword>